<dbReference type="KEGG" id="bman:114252762"/>
<keyword evidence="1" id="KW-1185">Reference proteome</keyword>
<dbReference type="OrthoDB" id="7229642at2759"/>
<proteinExistence type="predicted"/>
<dbReference type="AlphaFoldDB" id="A0A6J2KM26"/>
<dbReference type="RefSeq" id="XP_028043190.1">
    <property type="nucleotide sequence ID" value="XM_028187389.1"/>
</dbReference>
<protein>
    <submittedName>
        <fullName evidence="2">Uncharacterized protein LOC114252762</fullName>
    </submittedName>
</protein>
<dbReference type="Proteomes" id="UP000504629">
    <property type="component" value="Unplaced"/>
</dbReference>
<sequence>MKTGVAYGIVASSKTRVRCVFCGVHIPKATKCIEQHTNGVKHRENIELMNENAIALISDALYCRPCMINIPEDYSITKHIEMEDHANWIAAIDDLTDGEFISIDSYLCSETDNVHCEVCSMNIVCTLQNIQNHVNEFSHRANIMERLKPLNAVFCSDDNEDAWCKLCDVYIVNTVQSILEHIDDDEEHIQLLARLEDIAEVHNLNIDSYLMNEHENNAFCNKCNIEIVCNVENIEEHINSNSHLNNIIVY</sequence>
<dbReference type="GeneID" id="114252762"/>
<organism evidence="1 2">
    <name type="scientific">Bombyx mandarina</name>
    <name type="common">Wild silk moth</name>
    <name type="synonym">Wild silkworm</name>
    <dbReference type="NCBI Taxonomy" id="7092"/>
    <lineage>
        <taxon>Eukaryota</taxon>
        <taxon>Metazoa</taxon>
        <taxon>Ecdysozoa</taxon>
        <taxon>Arthropoda</taxon>
        <taxon>Hexapoda</taxon>
        <taxon>Insecta</taxon>
        <taxon>Pterygota</taxon>
        <taxon>Neoptera</taxon>
        <taxon>Endopterygota</taxon>
        <taxon>Lepidoptera</taxon>
        <taxon>Glossata</taxon>
        <taxon>Ditrysia</taxon>
        <taxon>Bombycoidea</taxon>
        <taxon>Bombycidae</taxon>
        <taxon>Bombycinae</taxon>
        <taxon>Bombyx</taxon>
    </lineage>
</organism>
<gene>
    <name evidence="2" type="primary">LOC114252762</name>
</gene>
<evidence type="ECO:0000313" key="1">
    <source>
        <dbReference type="Proteomes" id="UP000504629"/>
    </source>
</evidence>
<reference evidence="2" key="1">
    <citation type="submission" date="2025-08" db="UniProtKB">
        <authorList>
            <consortium name="RefSeq"/>
        </authorList>
    </citation>
    <scope>IDENTIFICATION</scope>
    <source>
        <tissue evidence="2">Silk gland</tissue>
    </source>
</reference>
<name>A0A6J2KM26_BOMMA</name>
<accession>A0A6J2KM26</accession>
<evidence type="ECO:0000313" key="2">
    <source>
        <dbReference type="RefSeq" id="XP_028043190.1"/>
    </source>
</evidence>